<evidence type="ECO:0000313" key="1">
    <source>
        <dbReference type="EMBL" id="MDX8044626.1"/>
    </source>
</evidence>
<sequence length="153" mass="17034">MITEMGLSLKPTVAGSFRSIVTLDGTLSSVDEKYSLTTTSESYASHIDKGQLAEKRLNKVKGRLEDYLPQLLELPILKDDKITIVHEKNHNLSEWIGILTVSIFTVICMVVMLTSFVIQNELIQFLLAPLLISGFGTGMITLIMAMIRHLKPT</sequence>
<accession>A0ACC6M150</accession>
<organism evidence="1 2">
    <name type="scientific">Gracilibacillus pellucidus</name>
    <dbReference type="NCBI Taxonomy" id="3095368"/>
    <lineage>
        <taxon>Bacteria</taxon>
        <taxon>Bacillati</taxon>
        <taxon>Bacillota</taxon>
        <taxon>Bacilli</taxon>
        <taxon>Bacillales</taxon>
        <taxon>Bacillaceae</taxon>
        <taxon>Gracilibacillus</taxon>
    </lineage>
</organism>
<comment type="caution">
    <text evidence="1">The sequence shown here is derived from an EMBL/GenBank/DDBJ whole genome shotgun (WGS) entry which is preliminary data.</text>
</comment>
<keyword evidence="2" id="KW-1185">Reference proteome</keyword>
<protein>
    <submittedName>
        <fullName evidence="1">Uncharacterized protein</fullName>
    </submittedName>
</protein>
<dbReference type="Proteomes" id="UP001277972">
    <property type="component" value="Unassembled WGS sequence"/>
</dbReference>
<dbReference type="EMBL" id="JAWZSR010000001">
    <property type="protein sequence ID" value="MDX8044626.1"/>
    <property type="molecule type" value="Genomic_DNA"/>
</dbReference>
<proteinExistence type="predicted"/>
<reference evidence="1" key="1">
    <citation type="submission" date="2023-11" db="EMBL/GenBank/DDBJ databases">
        <title>Gracilibacillus pellucida a moderately halophilic bacterium isolated from saline soil in Xinjiang province.</title>
        <authorList>
            <person name="Zhang Z."/>
            <person name="Tan F."/>
            <person name="Wang Y."/>
            <person name="Xia M."/>
        </authorList>
    </citation>
    <scope>NUCLEOTIDE SEQUENCE</scope>
    <source>
        <strain evidence="1">S3-1-1</strain>
    </source>
</reference>
<gene>
    <name evidence="1" type="ORF">SH601_01385</name>
</gene>
<name>A0ACC6M150_9BACI</name>
<evidence type="ECO:0000313" key="2">
    <source>
        <dbReference type="Proteomes" id="UP001277972"/>
    </source>
</evidence>